<reference evidence="2" key="4">
    <citation type="submission" date="2025-05" db="UniProtKB">
        <authorList>
            <consortium name="EnsemblFungi"/>
        </authorList>
    </citation>
    <scope>IDENTIFICATION</scope>
    <source>
        <strain evidence="2">isolate 1-1 / race 1 (BBBD)</strain>
    </source>
</reference>
<reference evidence="1" key="2">
    <citation type="submission" date="2016-05" db="EMBL/GenBank/DDBJ databases">
        <title>Comparative analysis highlights variable genome content of wheat rusts and divergence of the mating loci.</title>
        <authorList>
            <person name="Cuomo C.A."/>
            <person name="Bakkeren G."/>
            <person name="Szabo L."/>
            <person name="Khalil H."/>
            <person name="Joly D."/>
            <person name="Goldberg J."/>
            <person name="Young S."/>
            <person name="Zeng Q."/>
            <person name="Fellers J."/>
        </authorList>
    </citation>
    <scope>NUCLEOTIDE SEQUENCE [LARGE SCALE GENOMIC DNA]</scope>
    <source>
        <strain evidence="1">1-1 BBBD Race 1</strain>
    </source>
</reference>
<accession>A0A180H239</accession>
<reference evidence="2 3" key="3">
    <citation type="journal article" date="2017" name="G3 (Bethesda)">
        <title>Comparative analysis highlights variable genome content of wheat rusts and divergence of the mating loci.</title>
        <authorList>
            <person name="Cuomo C.A."/>
            <person name="Bakkeren G."/>
            <person name="Khalil H.B."/>
            <person name="Panwar V."/>
            <person name="Joly D."/>
            <person name="Linning R."/>
            <person name="Sakthikumar S."/>
            <person name="Song X."/>
            <person name="Adiconis X."/>
            <person name="Fan L."/>
            <person name="Goldberg J.M."/>
            <person name="Levin J.Z."/>
            <person name="Young S."/>
            <person name="Zeng Q."/>
            <person name="Anikster Y."/>
            <person name="Bruce M."/>
            <person name="Wang M."/>
            <person name="Yin C."/>
            <person name="McCallum B."/>
            <person name="Szabo L.J."/>
            <person name="Hulbert S."/>
            <person name="Chen X."/>
            <person name="Fellers J.P."/>
        </authorList>
    </citation>
    <scope>NUCLEOTIDE SEQUENCE</scope>
    <source>
        <strain evidence="2">isolate 1-1 / race 1 (BBBD)</strain>
        <strain evidence="3">Isolate 1-1 / race 1 (BBBD)</strain>
    </source>
</reference>
<sequence length="154" mass="16577">MLQSWSSLTAAADKCRDVFQQGASMEVALQAASSFSYQAVAVNRQAGRCACDSSAFDVSAQFKAQIVHLFSSLQVTLKLGAERYGSDWSNRFRPVFQDCSPAFASMKQISAQLNIDLAATLKQAHLDLGVYLNVGLNVNALLGLNLRIGGLLSL</sequence>
<dbReference type="OrthoDB" id="2515818at2759"/>
<dbReference type="VEuPathDB" id="FungiDB:PTTG_07714"/>
<proteinExistence type="predicted"/>
<evidence type="ECO:0000313" key="2">
    <source>
        <dbReference type="EnsemblFungi" id="PTTG_07714-t43_1-p1"/>
    </source>
</evidence>
<dbReference type="EMBL" id="ADAS02000006">
    <property type="protein sequence ID" value="OAV98699.1"/>
    <property type="molecule type" value="Genomic_DNA"/>
</dbReference>
<dbReference type="AlphaFoldDB" id="A0A180H239"/>
<evidence type="ECO:0000313" key="3">
    <source>
        <dbReference type="Proteomes" id="UP000005240"/>
    </source>
</evidence>
<dbReference type="Proteomes" id="UP000005240">
    <property type="component" value="Unassembled WGS sequence"/>
</dbReference>
<name>A0A180H239_PUCT1</name>
<evidence type="ECO:0000313" key="1">
    <source>
        <dbReference type="EMBL" id="OAV98699.1"/>
    </source>
</evidence>
<reference evidence="1" key="1">
    <citation type="submission" date="2009-11" db="EMBL/GenBank/DDBJ databases">
        <authorList>
            <consortium name="The Broad Institute Genome Sequencing Platform"/>
            <person name="Ward D."/>
            <person name="Feldgarden M."/>
            <person name="Earl A."/>
            <person name="Young S.K."/>
            <person name="Zeng Q."/>
            <person name="Koehrsen M."/>
            <person name="Alvarado L."/>
            <person name="Berlin A."/>
            <person name="Bochicchio J."/>
            <person name="Borenstein D."/>
            <person name="Chapman S.B."/>
            <person name="Chen Z."/>
            <person name="Engels R."/>
            <person name="Freedman E."/>
            <person name="Gellesch M."/>
            <person name="Goldberg J."/>
            <person name="Griggs A."/>
            <person name="Gujja S."/>
            <person name="Heilman E."/>
            <person name="Heiman D."/>
            <person name="Hepburn T."/>
            <person name="Howarth C."/>
            <person name="Jen D."/>
            <person name="Larson L."/>
            <person name="Lewis B."/>
            <person name="Mehta T."/>
            <person name="Park D."/>
            <person name="Pearson M."/>
            <person name="Roberts A."/>
            <person name="Saif S."/>
            <person name="Shea T."/>
            <person name="Shenoy N."/>
            <person name="Sisk P."/>
            <person name="Stolte C."/>
            <person name="Sykes S."/>
            <person name="Thomson T."/>
            <person name="Walk T."/>
            <person name="White J."/>
            <person name="Yandava C."/>
            <person name="Izard J."/>
            <person name="Baranova O.V."/>
            <person name="Blanton J.M."/>
            <person name="Tanner A.C."/>
            <person name="Dewhirst F.E."/>
            <person name="Haas B."/>
            <person name="Nusbaum C."/>
            <person name="Birren B."/>
        </authorList>
    </citation>
    <scope>NUCLEOTIDE SEQUENCE [LARGE SCALE GENOMIC DNA]</scope>
    <source>
        <strain evidence="1">1-1 BBBD Race 1</strain>
    </source>
</reference>
<gene>
    <name evidence="1" type="ORF">PTTG_07714</name>
</gene>
<protein>
    <submittedName>
        <fullName evidence="1 2">Uncharacterized protein</fullName>
    </submittedName>
</protein>
<keyword evidence="3" id="KW-1185">Reference proteome</keyword>
<organism evidence="1">
    <name type="scientific">Puccinia triticina (isolate 1-1 / race 1 (BBBD))</name>
    <name type="common">Brown leaf rust fungus</name>
    <dbReference type="NCBI Taxonomy" id="630390"/>
    <lineage>
        <taxon>Eukaryota</taxon>
        <taxon>Fungi</taxon>
        <taxon>Dikarya</taxon>
        <taxon>Basidiomycota</taxon>
        <taxon>Pucciniomycotina</taxon>
        <taxon>Pucciniomycetes</taxon>
        <taxon>Pucciniales</taxon>
        <taxon>Pucciniaceae</taxon>
        <taxon>Puccinia</taxon>
    </lineage>
</organism>
<dbReference type="EnsemblFungi" id="PTTG_07714-t43_1">
    <property type="protein sequence ID" value="PTTG_07714-t43_1-p1"/>
    <property type="gene ID" value="PTTG_07714"/>
</dbReference>